<evidence type="ECO:0000313" key="3">
    <source>
        <dbReference type="EMBL" id="VCU68489.1"/>
    </source>
</evidence>
<dbReference type="InterPro" id="IPR050300">
    <property type="entry name" value="GDXG_lipolytic_enzyme"/>
</dbReference>
<accession>A0A3P4AWQ3</accession>
<sequence>MPHSLDPQLVAAYRRADELQAALGPAPKGIEEARRRAAEARRWWNEGGPAMAAVDECEIPGPFRAIPAVVYRPVAARTPQPVYVYLHGGGFRIGNPHSNDRQMRELAAAWGGVVVSADYAHVPEYVFPRAVEECAAIYRYLAEHGASLGVDGRRIAFGGSSAGASVALGAATHLGKEGAAYLRAGALVVGVYDDDGETGSMREYSGDPMLLSRDSVMATLAAYAPEPWMRADPRMRSVDADMSLLPPLFLASAEIDVLRDSSRALAAKLEAAGHPYRYKEYAGMAHLFFGFSRTVERAAECVGDIAAFLSEHLPLGPAGKAEGEAPPDSPSRG</sequence>
<dbReference type="Proteomes" id="UP000277294">
    <property type="component" value="Unassembled WGS sequence"/>
</dbReference>
<proteinExistence type="predicted"/>
<keyword evidence="1 3" id="KW-0378">Hydrolase</keyword>
<dbReference type="PANTHER" id="PTHR48081:SF8">
    <property type="entry name" value="ALPHA_BETA HYDROLASE FOLD-3 DOMAIN-CONTAINING PROTEIN-RELATED"/>
    <property type="match status" value="1"/>
</dbReference>
<name>A0A3P4AWQ3_9BURK</name>
<evidence type="ECO:0000256" key="1">
    <source>
        <dbReference type="ARBA" id="ARBA00022801"/>
    </source>
</evidence>
<evidence type="ECO:0000313" key="4">
    <source>
        <dbReference type="Proteomes" id="UP000277294"/>
    </source>
</evidence>
<dbReference type="EC" id="3.1.1.-" evidence="3"/>
<reference evidence="3 4" key="1">
    <citation type="submission" date="2018-10" db="EMBL/GenBank/DDBJ databases">
        <authorList>
            <person name="Criscuolo A."/>
        </authorList>
    </citation>
    <scope>NUCLEOTIDE SEQUENCE [LARGE SCALE GENOMIC DNA]</scope>
    <source>
        <strain evidence="3">DnA1</strain>
    </source>
</reference>
<dbReference type="OrthoDB" id="9794445at2"/>
<protein>
    <submittedName>
        <fullName evidence="3">Acetyl esterase</fullName>
        <ecNumber evidence="3">3.1.1.-</ecNumber>
    </submittedName>
</protein>
<organism evidence="3 4">
    <name type="scientific">Pigmentiphaga humi</name>
    <dbReference type="NCBI Taxonomy" id="2478468"/>
    <lineage>
        <taxon>Bacteria</taxon>
        <taxon>Pseudomonadati</taxon>
        <taxon>Pseudomonadota</taxon>
        <taxon>Betaproteobacteria</taxon>
        <taxon>Burkholderiales</taxon>
        <taxon>Alcaligenaceae</taxon>
        <taxon>Pigmentiphaga</taxon>
    </lineage>
</organism>
<keyword evidence="4" id="KW-1185">Reference proteome</keyword>
<gene>
    <name evidence="3" type="primary">aes_3</name>
    <name evidence="3" type="ORF">PIGHUM_00540</name>
</gene>
<dbReference type="RefSeq" id="WP_124077696.1">
    <property type="nucleotide sequence ID" value="NZ_UWPJ01000005.1"/>
</dbReference>
<evidence type="ECO:0000259" key="2">
    <source>
        <dbReference type="Pfam" id="PF07859"/>
    </source>
</evidence>
<dbReference type="Gene3D" id="3.40.50.1820">
    <property type="entry name" value="alpha/beta hydrolase"/>
    <property type="match status" value="1"/>
</dbReference>
<dbReference type="AlphaFoldDB" id="A0A3P4AWQ3"/>
<dbReference type="InterPro" id="IPR029058">
    <property type="entry name" value="AB_hydrolase_fold"/>
</dbReference>
<dbReference type="EMBL" id="UWPJ01000005">
    <property type="protein sequence ID" value="VCU68489.1"/>
    <property type="molecule type" value="Genomic_DNA"/>
</dbReference>
<dbReference type="GO" id="GO:0016787">
    <property type="term" value="F:hydrolase activity"/>
    <property type="evidence" value="ECO:0007669"/>
    <property type="project" value="UniProtKB-KW"/>
</dbReference>
<dbReference type="Pfam" id="PF07859">
    <property type="entry name" value="Abhydrolase_3"/>
    <property type="match status" value="1"/>
</dbReference>
<dbReference type="SUPFAM" id="SSF53474">
    <property type="entry name" value="alpha/beta-Hydrolases"/>
    <property type="match status" value="1"/>
</dbReference>
<feature type="domain" description="Alpha/beta hydrolase fold-3" evidence="2">
    <location>
        <begin position="84"/>
        <end position="289"/>
    </location>
</feature>
<dbReference type="PANTHER" id="PTHR48081">
    <property type="entry name" value="AB HYDROLASE SUPERFAMILY PROTEIN C4A8.06C"/>
    <property type="match status" value="1"/>
</dbReference>
<dbReference type="InterPro" id="IPR013094">
    <property type="entry name" value="AB_hydrolase_3"/>
</dbReference>